<dbReference type="Proteomes" id="UP000231409">
    <property type="component" value="Unassembled WGS sequence"/>
</dbReference>
<name>A0A2G1URI6_9GAMM</name>
<comment type="caution">
    <text evidence="1">The sequence shown here is derived from an EMBL/GenBank/DDBJ whole genome shotgun (WGS) entry which is preliminary data.</text>
</comment>
<dbReference type="InterPro" id="IPR006597">
    <property type="entry name" value="Sel1-like"/>
</dbReference>
<evidence type="ECO:0000313" key="1">
    <source>
        <dbReference type="EMBL" id="PHQ17121.1"/>
    </source>
</evidence>
<dbReference type="PANTHER" id="PTHR11102:SF160">
    <property type="entry name" value="ERAD-ASSOCIATED E3 UBIQUITIN-PROTEIN LIGASE COMPONENT HRD3"/>
    <property type="match status" value="1"/>
</dbReference>
<gene>
    <name evidence="1" type="ORF">CLH61_00755</name>
</gene>
<accession>A0A2G1URI6</accession>
<dbReference type="InterPro" id="IPR011990">
    <property type="entry name" value="TPR-like_helical_dom_sf"/>
</dbReference>
<dbReference type="RefSeq" id="WP_099612800.1">
    <property type="nucleotide sequence ID" value="NZ_KZ319367.1"/>
</dbReference>
<dbReference type="SUPFAM" id="SSF81901">
    <property type="entry name" value="HCP-like"/>
    <property type="match status" value="2"/>
</dbReference>
<proteinExistence type="predicted"/>
<keyword evidence="2" id="KW-1185">Reference proteome</keyword>
<dbReference type="Gene3D" id="1.25.40.10">
    <property type="entry name" value="Tetratricopeptide repeat domain"/>
    <property type="match status" value="1"/>
</dbReference>
<evidence type="ECO:0008006" key="3">
    <source>
        <dbReference type="Google" id="ProtNLM"/>
    </source>
</evidence>
<sequence>MYRVACTISLLVAGLAGCGSLPDIGRAEQTAAAGNVAEARAQLEELARFGLPEAQVELGDLYADEDSDESRKQALAWYRKAEAQGSKRASLRLGKMFARDGRTAKERAYGARYLRKALAAGDDSAVIPLVNLYLEYPQEFPNEDPVALIERARAAGDPAGDYALARYYVLSGQGEQRAGDIEALCTPIAEAQPKCFQLLAGVYLSQQRDDEFRALVQRAQGAWESGQLEDRDLYLFARWLSGDESPRAQVGTTNELYLQLTPDYVPALTARARLIMEHNYLANPEAVIEMLEEARAKGDQKATLALARAYERGRIVPAQPDKAIELAKEVRERYPSADYLLGRIYKKGYLGEADPEQALHYLLKAARRGFPKADYALAEMYWEGKGLAVNRQYAWSFAMLALAGGVERARDLMKEMLPSLPRHVELAAEELFRQERAARRQMLASRTGKSATTDSQGG</sequence>
<dbReference type="Pfam" id="PF08238">
    <property type="entry name" value="Sel1"/>
    <property type="match status" value="4"/>
</dbReference>
<dbReference type="AlphaFoldDB" id="A0A2G1URI6"/>
<protein>
    <recommendedName>
        <fullName evidence="3">Alginate biosynthesis protein</fullName>
    </recommendedName>
</protein>
<dbReference type="PROSITE" id="PS51257">
    <property type="entry name" value="PROKAR_LIPOPROTEIN"/>
    <property type="match status" value="1"/>
</dbReference>
<dbReference type="SMART" id="SM00671">
    <property type="entry name" value="SEL1"/>
    <property type="match status" value="5"/>
</dbReference>
<dbReference type="PANTHER" id="PTHR11102">
    <property type="entry name" value="SEL-1-LIKE PROTEIN"/>
    <property type="match status" value="1"/>
</dbReference>
<evidence type="ECO:0000313" key="2">
    <source>
        <dbReference type="Proteomes" id="UP000231409"/>
    </source>
</evidence>
<dbReference type="EMBL" id="NTFH01000001">
    <property type="protein sequence ID" value="PHQ17121.1"/>
    <property type="molecule type" value="Genomic_DNA"/>
</dbReference>
<organism evidence="1 2">
    <name type="scientific">Marinobacter profundi</name>
    <dbReference type="NCBI Taxonomy" id="2666256"/>
    <lineage>
        <taxon>Bacteria</taxon>
        <taxon>Pseudomonadati</taxon>
        <taxon>Pseudomonadota</taxon>
        <taxon>Gammaproteobacteria</taxon>
        <taxon>Pseudomonadales</taxon>
        <taxon>Marinobacteraceae</taxon>
        <taxon>Marinobacter</taxon>
    </lineage>
</organism>
<dbReference type="InterPro" id="IPR050767">
    <property type="entry name" value="Sel1_AlgK"/>
</dbReference>
<reference evidence="1 2" key="1">
    <citation type="submission" date="2017-09" db="EMBL/GenBank/DDBJ databases">
        <title>The draft genome sequences of Marinobacter sp. PWS21.</title>
        <authorList>
            <person name="Cao J."/>
        </authorList>
    </citation>
    <scope>NUCLEOTIDE SEQUENCE [LARGE SCALE GENOMIC DNA]</scope>
    <source>
        <strain evidence="1 2">PWS21</strain>
    </source>
</reference>